<keyword evidence="5" id="KW-1185">Reference proteome</keyword>
<name>A0ABX0TH87_9MICC</name>
<dbReference type="EMBL" id="JAAOZD010000004">
    <property type="protein sequence ID" value="NIJ01883.1"/>
    <property type="molecule type" value="Genomic_DNA"/>
</dbReference>
<organism evidence="4 5">
    <name type="scientific">Paenarthrobacter ilicis</name>
    <dbReference type="NCBI Taxonomy" id="43665"/>
    <lineage>
        <taxon>Bacteria</taxon>
        <taxon>Bacillati</taxon>
        <taxon>Actinomycetota</taxon>
        <taxon>Actinomycetes</taxon>
        <taxon>Micrococcales</taxon>
        <taxon>Micrococcaceae</taxon>
        <taxon>Paenarthrobacter</taxon>
    </lineage>
</organism>
<protein>
    <recommendedName>
        <fullName evidence="3">FAD-dependent oxidoreductase 2 FAD-binding domain-containing protein</fullName>
    </recommendedName>
</protein>
<dbReference type="Gene3D" id="3.50.50.60">
    <property type="entry name" value="FAD/NAD(P)-binding domain"/>
    <property type="match status" value="1"/>
</dbReference>
<dbReference type="SUPFAM" id="SSF51905">
    <property type="entry name" value="FAD/NAD(P)-binding domain"/>
    <property type="match status" value="1"/>
</dbReference>
<dbReference type="InterPro" id="IPR014614">
    <property type="entry name" value="KsdD_DH"/>
</dbReference>
<keyword evidence="2" id="KW-0560">Oxidoreductase</keyword>
<dbReference type="PIRSF" id="PIRSF036654">
    <property type="entry name" value="UCP036654"/>
    <property type="match status" value="1"/>
</dbReference>
<keyword evidence="1" id="KW-0285">Flavoprotein</keyword>
<comment type="caution">
    <text evidence="4">The sequence shown here is derived from an EMBL/GenBank/DDBJ whole genome shotgun (WGS) entry which is preliminary data.</text>
</comment>
<feature type="domain" description="FAD-dependent oxidoreductase 2 FAD-binding" evidence="3">
    <location>
        <begin position="16"/>
        <end position="540"/>
    </location>
</feature>
<dbReference type="InterPro" id="IPR036188">
    <property type="entry name" value="FAD/NAD-bd_sf"/>
</dbReference>
<evidence type="ECO:0000313" key="4">
    <source>
        <dbReference type="EMBL" id="NIJ01883.1"/>
    </source>
</evidence>
<dbReference type="NCBIfam" id="NF009472">
    <property type="entry name" value="PRK12834.1"/>
    <property type="match status" value="1"/>
</dbReference>
<evidence type="ECO:0000259" key="3">
    <source>
        <dbReference type="Pfam" id="PF00890"/>
    </source>
</evidence>
<dbReference type="Pfam" id="PF00890">
    <property type="entry name" value="FAD_binding_2"/>
    <property type="match status" value="1"/>
</dbReference>
<accession>A0ABX0TH87</accession>
<sequence>MDPGDTHHARLKITADVLVVGAGLSGLVAAATAYAAGKSVAVLDQEPEASLGGQAHWSFGGLFMVDTPEQRRLGVKDSPELALSDWLASAAFDQATDKQARQWAEAYVNFASGEKRAWLKSLGVGIFPLVQWAERGGYGPQGHGNSVPRFHVTWGTGPGLVEPFLAKVMEGVERGKVSLHFRHRARALVMTGDTVTGVSGDLLEGSTAARGQASSRLAVGDFEASAGAVVVTTGGIGANHEKVRRQWPGGNAPASMLSGVPASVDGDFLSVVEKAGGALVNGQRMWHYPEGIRSLDPVWPRHGIRILPGPSSLWLDAEGKQLPAPLFPGFDSQGALRHIVATGHSYSWFVLNRTIALKELALSGSEQNPDLTDKNVKLLLSRVRPGMDTPIQRFLDRGADFVSAAKPAALAHAMNQLVDDPLIDAGTLEALILDRDRQVATGLGKDPQLAAIRSARRFATDKIMRVAPPHRLTDPAHGPLVAIRLSVVTRKSLGGLQTDAGSRVLSDDGTPIPGLFAAGEAAGFGGGGIHGYRALEGTFLGGCMFTGRSAGQSAAGTV</sequence>
<dbReference type="InterPro" id="IPR003953">
    <property type="entry name" value="FAD-dep_OxRdtase_2_FAD-bd"/>
</dbReference>
<evidence type="ECO:0000313" key="5">
    <source>
        <dbReference type="Proteomes" id="UP000802392"/>
    </source>
</evidence>
<dbReference type="Proteomes" id="UP000802392">
    <property type="component" value="Unassembled WGS sequence"/>
</dbReference>
<proteinExistence type="predicted"/>
<dbReference type="PANTHER" id="PTHR43260">
    <property type="entry name" value="3-KETOSTEROID-DELTA-1-DEHYDROGENASE"/>
    <property type="match status" value="1"/>
</dbReference>
<evidence type="ECO:0000256" key="2">
    <source>
        <dbReference type="ARBA" id="ARBA00023002"/>
    </source>
</evidence>
<reference evidence="4 5" key="1">
    <citation type="submission" date="2020-03" db="EMBL/GenBank/DDBJ databases">
        <title>Genomic Encyclopedia of Type Strains, Phase III (KMG-III): the genomes of soil and plant-associated and newly described type strains.</title>
        <authorList>
            <person name="Whitman W."/>
        </authorList>
    </citation>
    <scope>NUCLEOTIDE SEQUENCE [LARGE SCALE GENOMIC DNA]</scope>
    <source>
        <strain evidence="4 5">CECT 4207</strain>
    </source>
</reference>
<dbReference type="InterPro" id="IPR027477">
    <property type="entry name" value="Succ_DH/fumarate_Rdtase_cat_sf"/>
</dbReference>
<gene>
    <name evidence="4" type="ORF">FHR86_002215</name>
</gene>
<evidence type="ECO:0000256" key="1">
    <source>
        <dbReference type="ARBA" id="ARBA00022630"/>
    </source>
</evidence>
<dbReference type="Gene3D" id="3.90.700.10">
    <property type="entry name" value="Succinate dehydrogenase/fumarate reductase flavoprotein, catalytic domain"/>
    <property type="match status" value="1"/>
</dbReference>
<dbReference type="PANTHER" id="PTHR43260:SF1">
    <property type="entry name" value="KSDD-LIKE STEROID DEHYDROGENASE RV0785"/>
    <property type="match status" value="1"/>
</dbReference>